<protein>
    <recommendedName>
        <fullName evidence="3">Response regulator</fullName>
    </recommendedName>
</protein>
<dbReference type="AlphaFoldDB" id="A0AAW4N852"/>
<organism evidence="1 2">
    <name type="scientific">Segatella copri</name>
    <dbReference type="NCBI Taxonomy" id="165179"/>
    <lineage>
        <taxon>Bacteria</taxon>
        <taxon>Pseudomonadati</taxon>
        <taxon>Bacteroidota</taxon>
        <taxon>Bacteroidia</taxon>
        <taxon>Bacteroidales</taxon>
        <taxon>Prevotellaceae</taxon>
        <taxon>Segatella</taxon>
    </lineage>
</organism>
<proteinExistence type="predicted"/>
<dbReference type="EMBL" id="JAHOEP010000005">
    <property type="protein sequence ID" value="MBV3407285.1"/>
    <property type="molecule type" value="Genomic_DNA"/>
</dbReference>
<evidence type="ECO:0008006" key="3">
    <source>
        <dbReference type="Google" id="ProtNLM"/>
    </source>
</evidence>
<gene>
    <name evidence="1" type="ORF">KSW80_02490</name>
</gene>
<comment type="caution">
    <text evidence="1">The sequence shown here is derived from an EMBL/GenBank/DDBJ whole genome shotgun (WGS) entry which is preliminary data.</text>
</comment>
<dbReference type="Proteomes" id="UP001196316">
    <property type="component" value="Unassembled WGS sequence"/>
</dbReference>
<accession>A0AAW4N852</accession>
<dbReference type="RefSeq" id="WP_217326105.1">
    <property type="nucleotide sequence ID" value="NZ_JAHOEK010000005.1"/>
</dbReference>
<name>A0AAW4N852_9BACT</name>
<reference evidence="1" key="1">
    <citation type="submission" date="2021-06" db="EMBL/GenBank/DDBJ databases">
        <title>Collection of gut derived symbiotic bacterial strains cultured from healthy donors.</title>
        <authorList>
            <person name="Lin H."/>
            <person name="Littmann E."/>
            <person name="Pamer E.G."/>
        </authorList>
    </citation>
    <scope>NUCLEOTIDE SEQUENCE</scope>
    <source>
        <strain evidence="1">MSK.21.60</strain>
    </source>
</reference>
<evidence type="ECO:0000313" key="2">
    <source>
        <dbReference type="Proteomes" id="UP001196316"/>
    </source>
</evidence>
<evidence type="ECO:0000313" key="1">
    <source>
        <dbReference type="EMBL" id="MBV3407285.1"/>
    </source>
</evidence>
<sequence>MELNVLWIDDMPNEAFMDRAYEKGIVITNKLNVDAGIEEILAPTSSYDAIVLDANCLKHKSDEDSMPEVSALQYALQCLSKKDIMLPWFVYTGGGFEGEAAISYMVKGCERNYDDRDYYKKPLEMNLLFEKILEVVPKMSEYKIKHQYKDLLSWYSNPKELIKILIFLEEKKYNNPEVFNMIRKELDWVMEQCYCCGLLLEPYQGSNLADCSKFLGQDIMEKNNFVPLHIQRCFHSTVSVCNEGSHRLKMDAYVKEGKAQYLVQSTIYEFLNILTWLKTLPATEKDKQILKMKVAYAFADEQSSESDDLKELIKHYKGNIVMVEQDENGICHCGKCMVLNRDAVPFIGKKVKLESITRNTKESREKYPFFARFKVE</sequence>